<feature type="compositionally biased region" description="Basic residues" evidence="1">
    <location>
        <begin position="24"/>
        <end position="36"/>
    </location>
</feature>
<protein>
    <submittedName>
        <fullName evidence="2">Uncharacterized protein</fullName>
    </submittedName>
</protein>
<proteinExistence type="predicted"/>
<dbReference type="EMBL" id="BOPL01000002">
    <property type="protein sequence ID" value="GIK00124.1"/>
    <property type="molecule type" value="Genomic_DNA"/>
</dbReference>
<evidence type="ECO:0000256" key="1">
    <source>
        <dbReference type="SAM" id="MobiDB-lite"/>
    </source>
</evidence>
<name>A0A9P3BPV2_ASPVI</name>
<feature type="compositionally biased region" description="Polar residues" evidence="1">
    <location>
        <begin position="39"/>
        <end position="57"/>
    </location>
</feature>
<comment type="caution">
    <text evidence="2">The sequence shown here is derived from an EMBL/GenBank/DDBJ whole genome shotgun (WGS) entry which is preliminary data.</text>
</comment>
<organism evidence="2 3">
    <name type="scientific">Aspergillus viridinutans</name>
    <dbReference type="NCBI Taxonomy" id="75553"/>
    <lineage>
        <taxon>Eukaryota</taxon>
        <taxon>Fungi</taxon>
        <taxon>Dikarya</taxon>
        <taxon>Ascomycota</taxon>
        <taxon>Pezizomycotina</taxon>
        <taxon>Eurotiomycetes</taxon>
        <taxon>Eurotiomycetidae</taxon>
        <taxon>Eurotiales</taxon>
        <taxon>Aspergillaceae</taxon>
        <taxon>Aspergillus</taxon>
        <taxon>Aspergillus subgen. Fumigati</taxon>
    </lineage>
</organism>
<dbReference type="GeneID" id="66932124"/>
<gene>
    <name evidence="2" type="ORF">Aspvir_004142</name>
</gene>
<reference evidence="2 3" key="1">
    <citation type="submission" date="2021-02" db="EMBL/GenBank/DDBJ databases">
        <title>Pan-genome distribution and transcriptional activeness of fungal secondary metabolism genes in Aspergillus section Fumigati.</title>
        <authorList>
            <person name="Takahashi H."/>
            <person name="Umemura M."/>
            <person name="Ninomiya A."/>
            <person name="Kusuya Y."/>
            <person name="Urayama S."/>
            <person name="Shimizu M."/>
            <person name="Watanabe A."/>
            <person name="Kamei K."/>
            <person name="Yaguchi T."/>
            <person name="Hagiwara D."/>
        </authorList>
    </citation>
    <scope>NUCLEOTIDE SEQUENCE [LARGE SCALE GENOMIC DNA]</scope>
    <source>
        <strain evidence="2 3">IFM 47045</strain>
    </source>
</reference>
<sequence>MAEEAGPSARSQNACAVLTESRRARPSHPFHRRRCQRQVLHSNESDPSSSTKANPTPSRKGKEVVRNASPSSTQSYHKRRRSSPHTSTPSKRPLHAFDGKELLWPVDRKRWDDTNYLKVVLADLAKFTRPIEDHTMVLNPADDDDSEVEFENSATSLVALHWENDDLNVVLKTSLLPDVLQAHMKDALRWERNTPHCEMRFTGVVQLVRRGEGP</sequence>
<dbReference type="Proteomes" id="UP000710440">
    <property type="component" value="Unassembled WGS sequence"/>
</dbReference>
<evidence type="ECO:0000313" key="2">
    <source>
        <dbReference type="EMBL" id="GIK00124.1"/>
    </source>
</evidence>
<feature type="region of interest" description="Disordered" evidence="1">
    <location>
        <begin position="1"/>
        <end position="94"/>
    </location>
</feature>
<keyword evidence="3" id="KW-1185">Reference proteome</keyword>
<dbReference type="RefSeq" id="XP_043123310.1">
    <property type="nucleotide sequence ID" value="XM_043267375.1"/>
</dbReference>
<evidence type="ECO:0000313" key="3">
    <source>
        <dbReference type="Proteomes" id="UP000710440"/>
    </source>
</evidence>
<accession>A0A9P3BPV2</accession>
<dbReference type="AlphaFoldDB" id="A0A9P3BPV2"/>